<keyword evidence="6" id="KW-0677">Repeat</keyword>
<protein>
    <submittedName>
        <fullName evidence="18">Adhesion G protein-coupled receptor B1</fullName>
    </submittedName>
</protein>
<dbReference type="Gene3D" id="1.20.1070.10">
    <property type="entry name" value="Rhodopsin 7-helix transmembrane proteins"/>
    <property type="match status" value="1"/>
</dbReference>
<dbReference type="Proteomes" id="UP000028761">
    <property type="component" value="Chromosome 8"/>
</dbReference>
<keyword evidence="7 15" id="KW-1133">Transmembrane helix</keyword>
<dbReference type="FunFam" id="4.10.1240.10:FF:000002">
    <property type="entry name" value="Adhesion G protein-coupled receptor B2"/>
    <property type="match status" value="1"/>
</dbReference>
<evidence type="ECO:0000313" key="19">
    <source>
        <dbReference type="Proteomes" id="UP000028761"/>
    </source>
</evidence>
<dbReference type="Pfam" id="PF16489">
    <property type="entry name" value="GAIN"/>
    <property type="match status" value="1"/>
</dbReference>
<dbReference type="Pfam" id="PF00002">
    <property type="entry name" value="7tm_2"/>
    <property type="match status" value="1"/>
</dbReference>
<dbReference type="InterPro" id="IPR000832">
    <property type="entry name" value="GPCR_2_secretin-like"/>
</dbReference>
<evidence type="ECO:0000256" key="13">
    <source>
        <dbReference type="ARBA" id="ARBA00023224"/>
    </source>
</evidence>
<feature type="domain" description="G-protein coupled receptors family 2 profile 1" evidence="16">
    <location>
        <begin position="489"/>
        <end position="559"/>
    </location>
</feature>
<dbReference type="InterPro" id="IPR043838">
    <property type="entry name" value="AGRB_N"/>
</dbReference>
<dbReference type="Gene3D" id="2.20.100.10">
    <property type="entry name" value="Thrombospondin type-1 (TSP1) repeat"/>
    <property type="match status" value="4"/>
</dbReference>
<dbReference type="GO" id="GO:0014069">
    <property type="term" value="C:postsynaptic density"/>
    <property type="evidence" value="ECO:0007669"/>
    <property type="project" value="TreeGrafter"/>
</dbReference>
<dbReference type="PROSITE" id="PS50227">
    <property type="entry name" value="G_PROTEIN_RECEP_F2_3"/>
    <property type="match status" value="1"/>
</dbReference>
<feature type="region of interest" description="Disordered" evidence="14">
    <location>
        <begin position="126"/>
        <end position="150"/>
    </location>
</feature>
<dbReference type="PROSITE" id="PS50092">
    <property type="entry name" value="TSP1"/>
    <property type="match status" value="4"/>
</dbReference>
<evidence type="ECO:0000256" key="9">
    <source>
        <dbReference type="ARBA" id="ARBA00023136"/>
    </source>
</evidence>
<dbReference type="FunFam" id="2.20.100.10:FF:000003">
    <property type="entry name" value="Adhesion G protein-coupled receptor B2"/>
    <property type="match status" value="2"/>
</dbReference>
<dbReference type="InterPro" id="IPR000884">
    <property type="entry name" value="TSP1_rpt"/>
</dbReference>
<dbReference type="InterPro" id="IPR036445">
    <property type="entry name" value="GPCR_2_extracell_dom_sf"/>
</dbReference>
<evidence type="ECO:0000256" key="8">
    <source>
        <dbReference type="ARBA" id="ARBA00023040"/>
    </source>
</evidence>
<dbReference type="PANTHER" id="PTHR12011">
    <property type="entry name" value="ADHESION G-PROTEIN COUPLED RECEPTOR"/>
    <property type="match status" value="1"/>
</dbReference>
<feature type="transmembrane region" description="Helical" evidence="15">
    <location>
        <begin position="989"/>
        <end position="1012"/>
    </location>
</feature>
<keyword evidence="10" id="KW-1015">Disulfide bond</keyword>
<keyword evidence="8" id="KW-0297">G-protein coupled receptor</keyword>
<dbReference type="GO" id="GO:0016525">
    <property type="term" value="P:negative regulation of angiogenesis"/>
    <property type="evidence" value="ECO:0007669"/>
    <property type="project" value="InterPro"/>
</dbReference>
<keyword evidence="9 15" id="KW-0472">Membrane</keyword>
<dbReference type="Pfam" id="PF02793">
    <property type="entry name" value="HRM"/>
    <property type="match status" value="1"/>
</dbReference>
<evidence type="ECO:0000256" key="1">
    <source>
        <dbReference type="ARBA" id="ARBA00004651"/>
    </source>
</evidence>
<feature type="compositionally biased region" description="Basic residues" evidence="14">
    <location>
        <begin position="1366"/>
        <end position="1377"/>
    </location>
</feature>
<reference evidence="18" key="3">
    <citation type="submission" date="2025-09" db="UniProtKB">
        <authorList>
            <consortium name="Ensembl"/>
        </authorList>
    </citation>
    <scope>IDENTIFICATION</scope>
</reference>
<evidence type="ECO:0000256" key="7">
    <source>
        <dbReference type="ARBA" id="ARBA00022989"/>
    </source>
</evidence>
<dbReference type="InterPro" id="IPR032471">
    <property type="entry name" value="AGRL2-4_GAIN_subdom_A"/>
</dbReference>
<dbReference type="FunFam" id="2.20.100.10:FF:000004">
    <property type="entry name" value="Adhesion G protein-coupled receptor B2"/>
    <property type="match status" value="2"/>
</dbReference>
<reference evidence="18" key="2">
    <citation type="submission" date="2025-08" db="UniProtKB">
        <authorList>
            <consortium name="Ensembl"/>
        </authorList>
    </citation>
    <scope>IDENTIFICATION</scope>
</reference>
<feature type="domain" description="G-protein coupled receptors family 2 profile 2" evidence="17">
    <location>
        <begin position="845"/>
        <end position="1119"/>
    </location>
</feature>
<feature type="compositionally biased region" description="Basic and acidic residues" evidence="14">
    <location>
        <begin position="1378"/>
        <end position="1405"/>
    </location>
</feature>
<dbReference type="Gene3D" id="1.25.40.610">
    <property type="match status" value="1"/>
</dbReference>
<feature type="transmembrane region" description="Helical" evidence="15">
    <location>
        <begin position="1067"/>
        <end position="1088"/>
    </location>
</feature>
<dbReference type="PRINTS" id="PR01705">
    <property type="entry name" value="TSP1REPEAT"/>
</dbReference>
<dbReference type="Gene3D" id="2.60.220.50">
    <property type="match status" value="1"/>
</dbReference>
<dbReference type="GeneTree" id="ENSGT00940000157432"/>
<evidence type="ECO:0000313" key="18">
    <source>
        <dbReference type="Ensembl" id="ENSPANP00000054586.1"/>
    </source>
</evidence>
<dbReference type="InterPro" id="IPR017981">
    <property type="entry name" value="GPCR_2-like_7TM"/>
</dbReference>
<dbReference type="InterPro" id="IPR036383">
    <property type="entry name" value="TSP1_rpt_sf"/>
</dbReference>
<dbReference type="Pfam" id="PF00090">
    <property type="entry name" value="TSP_1"/>
    <property type="match status" value="4"/>
</dbReference>
<accession>A0A8I5NHP8</accession>
<dbReference type="Ensembl" id="ENSPANT00000064913.1">
    <property type="protein sequence ID" value="ENSPANP00000054586.1"/>
    <property type="gene ID" value="ENSPANG00000015392.3"/>
</dbReference>
<keyword evidence="5" id="KW-0732">Signal</keyword>
<evidence type="ECO:0000259" key="17">
    <source>
        <dbReference type="PROSITE" id="PS50261"/>
    </source>
</evidence>
<keyword evidence="12" id="KW-0325">Glycoprotein</keyword>
<dbReference type="PRINTS" id="PR00249">
    <property type="entry name" value="GPCRSECRETIN"/>
</dbReference>
<feature type="transmembrane region" description="Helical" evidence="15">
    <location>
        <begin position="1094"/>
        <end position="1118"/>
    </location>
</feature>
<evidence type="ECO:0000256" key="6">
    <source>
        <dbReference type="ARBA" id="ARBA00022737"/>
    </source>
</evidence>
<keyword evidence="11" id="KW-0675">Receptor</keyword>
<dbReference type="PROSITE" id="PS50261">
    <property type="entry name" value="G_PROTEIN_RECEP_F2_4"/>
    <property type="match status" value="1"/>
</dbReference>
<dbReference type="GO" id="GO:0007166">
    <property type="term" value="P:cell surface receptor signaling pathway"/>
    <property type="evidence" value="ECO:0007669"/>
    <property type="project" value="InterPro"/>
</dbReference>
<keyword evidence="4 15" id="KW-0812">Transmembrane</keyword>
<evidence type="ECO:0000256" key="2">
    <source>
        <dbReference type="ARBA" id="ARBA00022475"/>
    </source>
</evidence>
<keyword evidence="19" id="KW-1185">Reference proteome</keyword>
<evidence type="ECO:0000256" key="5">
    <source>
        <dbReference type="ARBA" id="ARBA00022729"/>
    </source>
</evidence>
<evidence type="ECO:0000256" key="12">
    <source>
        <dbReference type="ARBA" id="ARBA00023180"/>
    </source>
</evidence>
<dbReference type="SMART" id="SM00008">
    <property type="entry name" value="HormR"/>
    <property type="match status" value="1"/>
</dbReference>
<dbReference type="InterPro" id="IPR046338">
    <property type="entry name" value="GAIN_dom_sf"/>
</dbReference>
<feature type="region of interest" description="Disordered" evidence="14">
    <location>
        <begin position="213"/>
        <end position="235"/>
    </location>
</feature>
<dbReference type="GO" id="GO:0005886">
    <property type="term" value="C:plasma membrane"/>
    <property type="evidence" value="ECO:0007669"/>
    <property type="project" value="UniProtKB-SubCell"/>
</dbReference>
<keyword evidence="3" id="KW-0597">Phosphoprotein</keyword>
<evidence type="ECO:0000256" key="11">
    <source>
        <dbReference type="ARBA" id="ARBA00023170"/>
    </source>
</evidence>
<dbReference type="InterPro" id="IPR008077">
    <property type="entry name" value="GPCR_2_brain_angio_inhib"/>
</dbReference>
<dbReference type="SUPFAM" id="SSF82895">
    <property type="entry name" value="TSP-1 type 1 repeat"/>
    <property type="match status" value="4"/>
</dbReference>
<dbReference type="PRINTS" id="PR01694">
    <property type="entry name" value="BAIPRECURSOR"/>
</dbReference>
<evidence type="ECO:0000256" key="3">
    <source>
        <dbReference type="ARBA" id="ARBA00022553"/>
    </source>
</evidence>
<evidence type="ECO:0000259" key="16">
    <source>
        <dbReference type="PROSITE" id="PS50227"/>
    </source>
</evidence>
<proteinExistence type="predicted"/>
<dbReference type="CDD" id="cd15990">
    <property type="entry name" value="7tmB2_BAI1"/>
    <property type="match status" value="1"/>
</dbReference>
<sequence length="1405" mass="153807">TPKIQSLLLRLYTPFLLPKPLEGPCATLVQGKFFGYFSAAAVFPANASRCSWTLRNPDPRRYTLYMKVAKAPVPCSGPGRVRTYQFDSFLESTRTYLGVESFDEVLRLCDPSAPLAFLQASKQFLQMRRQQPPQDDELGPRVGPPGPSDDFSVEYLVVGNRNPSRAACQMLCRWLDACLAGSRSSHPCGIMQTPCACLGGEAGDLCWLQTEVHSSPPEERPEAGEAQLEGGTPPAPPCTPIPANSGCGLWGAHSLQSRAPGWEGHQEACDAVVGPAGDPAAEEWSPWSVCSSTCGEGWQTRTRFCVSSSYSTQCSGPLREQRLCNNSAVCPVHGAWDEWSPWSLCSSTCGRGFRDRTRTCRPPQFGGNPCEGPEKQTKFCNIALCPVDGNWNEWSSWSACSASCSQGRQQRTRECNGPSYGGAECQGHWVETRDCFLQQCPVDGKWQAWASWGSCSVTCGAGSQRRERVCSGPFFGGAVCQGPQDEYRQCGTQRCPEPHEICDEDNFGAVIWKETPAGEVAAVRCPRNATGLILRRCELDEEGIAYWEPPTYIRCVSIDYRNIQMMTREHLAKAQRGLPGEGVSEVIQTLVEISQDGTSYSGDLLSTIDVLRNMTEIFRRAYYSPTPGDVQNFVQILSNLLAEENRDKWEEAQLVGPGELFRLVEDFVDVIGFRMKDLRDAYQVTDNLVLSIHKLPASGATDISFPMKGWRATGDWAKVPEDRVTVSKSVFSTGLAEADEASVFVVGTVLYRNLGSFLALNTTVLNSKVISVTVKPPPRSLRTPLEIEFAHMYNVRGAGLDAGGVTQGCGLSGLSLWVCRVGMWAASLPAVSSRSSQNMEKATLPSVTLIVGCGVSSLTLLMLVIIYVSVWRYIRSERSVILINFCLSIISSNALILIGQTQTRNKVVCTLVAAFLHFFFLSSFCWVLTEAWQSYMAVTGHLRNRLIRKRFLCLGWGLPALVVAISVGFTKAKGYSTMNYCWLSLEGGLLYAFVGPAAAVVLVNMVIGILVFNKLVSKDGITDKKLKERAGQPPPHPLGCTLKCAECGVLSAADATSDATSNAMASLWSSCVVLPLLALTWMSAVLAVTDRRSALFQILFAVFDSLEGFVIVMVHCILRREVQDAVKCRVVDRQEEGNGDSGGSFQNGHAQLMVGLRARGLRLPHPPLLNKDIAACRTATITGTLKRPSLPEEEKLKLAHAKGPPTNFNSLPANVSKLHLHGSPRYPGGPLPDFPNHSLTLKRDKAPKSSFVGDGDIFKKLDSELSRAQEKALDTSYVILPTATATLRPKPKEEPKYSIHIDQMPQTRLIHLSTAPEASLPARSPPSRQGQMCSELPHGQAAPQEPGDRQGGQGGLLAQDSLSRPRLQKIMHTRKRHQDMFQDLNRKLQHAAEKDKEVLGPDSKV</sequence>
<keyword evidence="2" id="KW-1003">Cell membrane</keyword>
<evidence type="ECO:0000256" key="14">
    <source>
        <dbReference type="SAM" id="MobiDB-lite"/>
    </source>
</evidence>
<dbReference type="GO" id="GO:0007189">
    <property type="term" value="P:adenylate cyclase-activating G protein-coupled receptor signaling pathway"/>
    <property type="evidence" value="ECO:0007669"/>
    <property type="project" value="TreeGrafter"/>
</dbReference>
<evidence type="ECO:0000256" key="4">
    <source>
        <dbReference type="ARBA" id="ARBA00022692"/>
    </source>
</evidence>
<organism evidence="18 19">
    <name type="scientific">Papio anubis</name>
    <name type="common">Olive baboon</name>
    <dbReference type="NCBI Taxonomy" id="9555"/>
    <lineage>
        <taxon>Eukaryota</taxon>
        <taxon>Metazoa</taxon>
        <taxon>Chordata</taxon>
        <taxon>Craniata</taxon>
        <taxon>Vertebrata</taxon>
        <taxon>Euteleostomi</taxon>
        <taxon>Mammalia</taxon>
        <taxon>Eutheria</taxon>
        <taxon>Euarchontoglires</taxon>
        <taxon>Primates</taxon>
        <taxon>Haplorrhini</taxon>
        <taxon>Catarrhini</taxon>
        <taxon>Cercopithecidae</taxon>
        <taxon>Cercopithecinae</taxon>
        <taxon>Papio</taxon>
    </lineage>
</organism>
<dbReference type="Gene3D" id="4.10.1240.10">
    <property type="entry name" value="GPCR, family 2, extracellular hormone receptor domain"/>
    <property type="match status" value="1"/>
</dbReference>
<dbReference type="OMA" id="SAMPRWG"/>
<feature type="transmembrane region" description="Helical" evidence="15">
    <location>
        <begin position="950"/>
        <end position="969"/>
    </location>
</feature>
<dbReference type="SMART" id="SM00209">
    <property type="entry name" value="TSP1"/>
    <property type="match status" value="4"/>
</dbReference>
<dbReference type="Pfam" id="PF19188">
    <property type="entry name" value="AGRB_N"/>
    <property type="match status" value="1"/>
</dbReference>
<keyword evidence="13" id="KW-0807">Transducer</keyword>
<gene>
    <name evidence="18" type="primary">ADGRB1</name>
</gene>
<evidence type="ECO:0000256" key="10">
    <source>
        <dbReference type="ARBA" id="ARBA00023157"/>
    </source>
</evidence>
<reference evidence="18 19" key="1">
    <citation type="submission" date="2012-03" db="EMBL/GenBank/DDBJ databases">
        <title>Whole Genome Assembly of Papio anubis.</title>
        <authorList>
            <person name="Liu Y.L."/>
            <person name="Abraham K.A."/>
            <person name="Akbar H.A."/>
            <person name="Ali S.A."/>
            <person name="Anosike U.A."/>
            <person name="Aqrawi P.A."/>
            <person name="Arias F.A."/>
            <person name="Attaway T.A."/>
            <person name="Awwad R.A."/>
            <person name="Babu C.B."/>
            <person name="Bandaranaike D.B."/>
            <person name="Battles P.B."/>
            <person name="Bell A.B."/>
            <person name="Beltran B.B."/>
            <person name="Berhane-Mersha D.B."/>
            <person name="Bess C.B."/>
            <person name="Bickham C.B."/>
            <person name="Bolden T.B."/>
            <person name="Carter K.C."/>
            <person name="Chau D.C."/>
            <person name="Chavez A.C."/>
            <person name="Clerc-Blankenburg K.C."/>
            <person name="Coyle M.C."/>
            <person name="Dao M.D."/>
            <person name="Davila M.L.D."/>
            <person name="Davy-Carroll L.D."/>
            <person name="Denson S.D."/>
            <person name="Dinh H.D."/>
            <person name="Fernandez S.F."/>
            <person name="Fernando P.F."/>
            <person name="Forbes L.F."/>
            <person name="Francis C.F."/>
            <person name="Francisco L.F."/>
            <person name="Fu Q.F."/>
            <person name="Garcia-Iii R.G."/>
            <person name="Garrett T.G."/>
            <person name="Gross S.G."/>
            <person name="Gubbala S.G."/>
            <person name="Hirani K.H."/>
            <person name="Hogues M.H."/>
            <person name="Hollins B.H."/>
            <person name="Jackson L.J."/>
            <person name="Javaid M.J."/>
            <person name="Jhangiani S.J."/>
            <person name="Johnson A.J."/>
            <person name="Johnson B.J."/>
            <person name="Jones J.J."/>
            <person name="Joshi V.J."/>
            <person name="Kalu J.K."/>
            <person name="Khan N.K."/>
            <person name="Korchina V.K."/>
            <person name="Kovar C.K."/>
            <person name="Lago L.L."/>
            <person name="Lara F.L."/>
            <person name="Le T.-K.L."/>
            <person name="Lee S.L."/>
            <person name="Legall-Iii F.L."/>
            <person name="Lemon S.L."/>
            <person name="Liu J.L."/>
            <person name="Liu Y.-S.L."/>
            <person name="Liyanage D.L."/>
            <person name="Lopez J.L."/>
            <person name="Lorensuhewa L.L."/>
            <person name="Mata R.M."/>
            <person name="Mathew T.M."/>
            <person name="Mercado C.M."/>
            <person name="Mercado I.M."/>
            <person name="Morales K.M."/>
            <person name="Morgan M.M."/>
            <person name="Munidasa M.M."/>
            <person name="Ngo D.N."/>
            <person name="Nguyen L.N."/>
            <person name="Nguyen T.N."/>
            <person name="Nguyen N.N."/>
            <person name="Obregon M.O."/>
            <person name="Okwuonu G.O."/>
            <person name="Ongeri F.O."/>
            <person name="Onwere C.O."/>
            <person name="Osifeso I.O."/>
            <person name="Parra A.P."/>
            <person name="Patil S.P."/>
            <person name="Perez A.P."/>
            <person name="Perez Y.P."/>
            <person name="Pham C.P."/>
            <person name="Pu L.-L.P."/>
            <person name="Puazo M.P."/>
            <person name="Quiroz J.Q."/>
            <person name="Rouhana J.R."/>
            <person name="Ruiz M.R."/>
            <person name="Ruiz S.-J.R."/>
            <person name="Saada N.S."/>
            <person name="Santibanez J.S."/>
            <person name="Scheel M.S."/>
            <person name="Schneider B.S."/>
            <person name="Simmons D.S."/>
            <person name="Sisson I.S."/>
            <person name="Tang L.-Y.T."/>
            <person name="Thornton R.T."/>
            <person name="Tisius J.T."/>
            <person name="Toledanes G.T."/>
            <person name="Trejos Z.T."/>
            <person name="Usmani K.U."/>
            <person name="Varghese R.V."/>
            <person name="Vattathil S.V."/>
            <person name="Vee V.V."/>
            <person name="Walker D.W."/>
            <person name="Weissenberger G.W."/>
            <person name="White C.W."/>
            <person name="Williams A.W."/>
            <person name="Woodworth J.W."/>
            <person name="Wright R.W."/>
            <person name="Zhu Y.Z."/>
            <person name="Han Y.H."/>
            <person name="Newsham I.N."/>
            <person name="Nazareth L.N."/>
            <person name="Worley K.W."/>
            <person name="Muzny D.M."/>
            <person name="Rogers J.R."/>
            <person name="Gibbs R.G."/>
        </authorList>
    </citation>
    <scope>NUCLEOTIDE SEQUENCE [LARGE SCALE GENOMIC DNA]</scope>
</reference>
<feature type="transmembrane region" description="Helical" evidence="15">
    <location>
        <begin position="844"/>
        <end position="868"/>
    </location>
</feature>
<dbReference type="GO" id="GO:0004930">
    <property type="term" value="F:G protein-coupled receptor activity"/>
    <property type="evidence" value="ECO:0007669"/>
    <property type="project" value="UniProtKB-KW"/>
</dbReference>
<dbReference type="PANTHER" id="PTHR12011:SF39">
    <property type="entry name" value="ADHESION G PROTEIN-COUPLED RECEPTOR B1"/>
    <property type="match status" value="1"/>
</dbReference>
<dbReference type="GO" id="GO:0043652">
    <property type="term" value="P:engulfment of apoptotic cell"/>
    <property type="evidence" value="ECO:0007669"/>
    <property type="project" value="TreeGrafter"/>
</dbReference>
<dbReference type="InterPro" id="IPR001879">
    <property type="entry name" value="GPCR_2_extracellular_dom"/>
</dbReference>
<dbReference type="SUPFAM" id="SSF81321">
    <property type="entry name" value="Family A G protein-coupled receptor-like"/>
    <property type="match status" value="1"/>
</dbReference>
<comment type="subcellular location">
    <subcellularLocation>
        <location evidence="1">Cell membrane</location>
        <topology evidence="1">Multi-pass membrane protein</topology>
    </subcellularLocation>
</comment>
<feature type="region of interest" description="Disordered" evidence="14">
    <location>
        <begin position="1317"/>
        <end position="1405"/>
    </location>
</feature>
<dbReference type="GO" id="GO:0030425">
    <property type="term" value="C:dendrite"/>
    <property type="evidence" value="ECO:0007669"/>
    <property type="project" value="TreeGrafter"/>
</dbReference>
<feature type="transmembrane region" description="Helical" evidence="15">
    <location>
        <begin position="880"/>
        <end position="899"/>
    </location>
</feature>
<evidence type="ECO:0000256" key="15">
    <source>
        <dbReference type="SAM" id="Phobius"/>
    </source>
</evidence>
<dbReference type="FunFam" id="1.25.40.610:FF:000004">
    <property type="entry name" value="adhesion G protein-coupled receptor B1"/>
    <property type="match status" value="1"/>
</dbReference>
<feature type="transmembrane region" description="Helical" evidence="15">
    <location>
        <begin position="911"/>
        <end position="929"/>
    </location>
</feature>
<name>A0A8I5NHP8_PAPAN</name>